<dbReference type="Gene3D" id="3.40.50.2000">
    <property type="entry name" value="Glycogen Phosphorylase B"/>
    <property type="match status" value="2"/>
</dbReference>
<proteinExistence type="predicted"/>
<protein>
    <submittedName>
        <fullName evidence="2">Lipopolysaccharide 1,2-N-acetylglucosaminetransferase</fullName>
    </submittedName>
</protein>
<dbReference type="KEGG" id="ahk:NCTC10172_01373"/>
<keyword evidence="2" id="KW-0808">Transferase</keyword>
<accession>A0A449BLI7</accession>
<dbReference type="RefSeq" id="WP_035368778.1">
    <property type="nucleotide sequence ID" value="NZ_LR215050.1"/>
</dbReference>
<dbReference type="PANTHER" id="PTHR45947:SF3">
    <property type="entry name" value="SULFOQUINOVOSYL TRANSFERASE SQD2"/>
    <property type="match status" value="1"/>
</dbReference>
<feature type="domain" description="Glycosyltransferase subfamily 4-like N-terminal" evidence="1">
    <location>
        <begin position="15"/>
        <end position="149"/>
    </location>
</feature>
<organism evidence="2 3">
    <name type="scientific">Acholeplasma hippikon</name>
    <dbReference type="NCBI Taxonomy" id="264636"/>
    <lineage>
        <taxon>Bacteria</taxon>
        <taxon>Bacillati</taxon>
        <taxon>Mycoplasmatota</taxon>
        <taxon>Mollicutes</taxon>
        <taxon>Acholeplasmatales</taxon>
        <taxon>Acholeplasmataceae</taxon>
        <taxon>Acholeplasma</taxon>
    </lineage>
</organism>
<keyword evidence="3" id="KW-1185">Reference proteome</keyword>
<dbReference type="Proteomes" id="UP000290909">
    <property type="component" value="Chromosome"/>
</dbReference>
<evidence type="ECO:0000313" key="3">
    <source>
        <dbReference type="Proteomes" id="UP000290909"/>
    </source>
</evidence>
<gene>
    <name evidence="2" type="ORF">NCTC10172_01373</name>
</gene>
<dbReference type="AlphaFoldDB" id="A0A449BLI7"/>
<dbReference type="STRING" id="1408416.GCA_000702765_00537"/>
<name>A0A449BLI7_9MOLU</name>
<dbReference type="Pfam" id="PF13692">
    <property type="entry name" value="Glyco_trans_1_4"/>
    <property type="match status" value="1"/>
</dbReference>
<dbReference type="Pfam" id="PF13439">
    <property type="entry name" value="Glyco_transf_4"/>
    <property type="match status" value="1"/>
</dbReference>
<dbReference type="GO" id="GO:0016757">
    <property type="term" value="F:glycosyltransferase activity"/>
    <property type="evidence" value="ECO:0007669"/>
    <property type="project" value="TreeGrafter"/>
</dbReference>
<dbReference type="SUPFAM" id="SSF53756">
    <property type="entry name" value="UDP-Glycosyltransferase/glycogen phosphorylase"/>
    <property type="match status" value="1"/>
</dbReference>
<dbReference type="InterPro" id="IPR050194">
    <property type="entry name" value="Glycosyltransferase_grp1"/>
</dbReference>
<reference evidence="2 3" key="1">
    <citation type="submission" date="2019-01" db="EMBL/GenBank/DDBJ databases">
        <authorList>
            <consortium name="Pathogen Informatics"/>
        </authorList>
    </citation>
    <scope>NUCLEOTIDE SEQUENCE [LARGE SCALE GENOMIC DNA]</scope>
    <source>
        <strain evidence="2 3">NCTC10172</strain>
    </source>
</reference>
<evidence type="ECO:0000259" key="1">
    <source>
        <dbReference type="Pfam" id="PF13439"/>
    </source>
</evidence>
<dbReference type="InterPro" id="IPR028098">
    <property type="entry name" value="Glyco_trans_4-like_N"/>
</dbReference>
<evidence type="ECO:0000313" key="2">
    <source>
        <dbReference type="EMBL" id="VEU83298.1"/>
    </source>
</evidence>
<dbReference type="PANTHER" id="PTHR45947">
    <property type="entry name" value="SULFOQUINOVOSYL TRANSFERASE SQD2"/>
    <property type="match status" value="1"/>
</dbReference>
<sequence length="366" mass="42846">MIKLLYILPELYLTNGITSYVMNHYERLDHTKFSVDFLIAKGADKKYLDIIEGNQDKIIQTPKINDAHYKQFRKHAKEVFSTTKYDIVHSHDFNWGMPYLREAKKQGVKVRIFHAHSMKGSEKFFKRVRNDIFIPRTVRAANELFACSSIAGHKFFKKKPFYLAHNAINKALFLYSEKLRKEIKEELAIDSSKKVIGYFGRFNERKNTLFLLSIMKEIIKTRTDIHLLLIGHGALQEEIFRIVAEDNLEDYVSVLDPRDDIYRYYSVLDLFILPSLYEGLPVVGVEALFNGVPQLYSNNITKEINLLNTITYLNIHDDINVWVTEVLKLVDKKVNRKEVDLSKLVNYDIEKQAKVLENKYIELVNK</sequence>
<dbReference type="EMBL" id="LR215050">
    <property type="protein sequence ID" value="VEU83298.1"/>
    <property type="molecule type" value="Genomic_DNA"/>
</dbReference>